<name>A4ADZ3_9GAMM</name>
<keyword evidence="1" id="KW-1133">Transmembrane helix</keyword>
<reference evidence="2 3" key="1">
    <citation type="journal article" date="2007" name="Proc. Natl. Acad. Sci. U.S.A.">
        <title>Characterization of a marine gammaproteobacterium capable of aerobic anoxygenic photosynthesis.</title>
        <authorList>
            <person name="Fuchs B.M."/>
            <person name="Spring S."/>
            <person name="Teeling H."/>
            <person name="Quast C."/>
            <person name="Wulf J."/>
            <person name="Schattenhofer M."/>
            <person name="Yan S."/>
            <person name="Ferriera S."/>
            <person name="Johnson J."/>
            <person name="Glockner F.O."/>
            <person name="Amann R."/>
        </authorList>
    </citation>
    <scope>NUCLEOTIDE SEQUENCE [LARGE SCALE GENOMIC DNA]</scope>
    <source>
        <strain evidence="2">KT71</strain>
    </source>
</reference>
<dbReference type="EMBL" id="AAOA02000001">
    <property type="protein sequence ID" value="EAQ95803.1"/>
    <property type="molecule type" value="Genomic_DNA"/>
</dbReference>
<evidence type="ECO:0000313" key="2">
    <source>
        <dbReference type="EMBL" id="EAQ95803.1"/>
    </source>
</evidence>
<gene>
    <name evidence="2" type="ORF">KT71_13679</name>
</gene>
<keyword evidence="3" id="KW-1185">Reference proteome</keyword>
<keyword evidence="1" id="KW-0812">Transmembrane</keyword>
<accession>A4ADZ3</accession>
<organism evidence="2 3">
    <name type="scientific">Congregibacter litoralis KT71</name>
    <dbReference type="NCBI Taxonomy" id="314285"/>
    <lineage>
        <taxon>Bacteria</taxon>
        <taxon>Pseudomonadati</taxon>
        <taxon>Pseudomonadota</taxon>
        <taxon>Gammaproteobacteria</taxon>
        <taxon>Cellvibrionales</taxon>
        <taxon>Halieaceae</taxon>
        <taxon>Congregibacter</taxon>
    </lineage>
</organism>
<protein>
    <submittedName>
        <fullName evidence="2">Uncharacterized protein</fullName>
    </submittedName>
</protein>
<dbReference type="AlphaFoldDB" id="A4ADZ3"/>
<keyword evidence="1" id="KW-0472">Membrane</keyword>
<feature type="transmembrane region" description="Helical" evidence="1">
    <location>
        <begin position="20"/>
        <end position="39"/>
    </location>
</feature>
<sequence length="89" mass="9603">MIASIPDNAHSIVPILSRANLVLLALAMLVLSGCANTLFSRQIEPLAAAPADTLIERPIGRNDEAALMTAEAAHHYRYGSTLRLQIIRV</sequence>
<reference evidence="2 3" key="2">
    <citation type="journal article" date="2009" name="PLoS ONE">
        <title>The photosynthetic apparatus and its regulation in the aerobic gammaproteobacterium Congregibacter litoralis gen. nov., sp. nov.</title>
        <authorList>
            <person name="Spring S."/>
            <person name="Lunsdorf H."/>
            <person name="Fuchs B.M."/>
            <person name="Tindall B.J."/>
        </authorList>
    </citation>
    <scope>NUCLEOTIDE SEQUENCE [LARGE SCALE GENOMIC DNA]</scope>
    <source>
        <strain evidence="2">KT71</strain>
    </source>
</reference>
<evidence type="ECO:0000313" key="3">
    <source>
        <dbReference type="Proteomes" id="UP000019205"/>
    </source>
</evidence>
<comment type="caution">
    <text evidence="2">The sequence shown here is derived from an EMBL/GenBank/DDBJ whole genome shotgun (WGS) entry which is preliminary data.</text>
</comment>
<dbReference type="HOGENOM" id="CLU_2449526_0_0_6"/>
<evidence type="ECO:0000256" key="1">
    <source>
        <dbReference type="SAM" id="Phobius"/>
    </source>
</evidence>
<dbReference type="Proteomes" id="UP000019205">
    <property type="component" value="Chromosome"/>
</dbReference>
<dbReference type="STRING" id="314285.KT71_13679"/>
<proteinExistence type="predicted"/>